<evidence type="ECO:0000313" key="3">
    <source>
        <dbReference type="Proteomes" id="UP001165395"/>
    </source>
</evidence>
<dbReference type="HAMAP" id="MF_00386">
    <property type="entry name" value="UPF0161_YidD"/>
    <property type="match status" value="1"/>
</dbReference>
<dbReference type="InterPro" id="IPR002696">
    <property type="entry name" value="Membr_insert_effic_factor_YidD"/>
</dbReference>
<proteinExistence type="inferred from homology"/>
<dbReference type="SMART" id="SM01234">
    <property type="entry name" value="Haemolytic"/>
    <property type="match status" value="1"/>
</dbReference>
<keyword evidence="1" id="KW-0472">Membrane</keyword>
<dbReference type="PANTHER" id="PTHR33383:SF1">
    <property type="entry name" value="MEMBRANE PROTEIN INSERTION EFFICIENCY FACTOR-RELATED"/>
    <property type="match status" value="1"/>
</dbReference>
<dbReference type="Pfam" id="PF01809">
    <property type="entry name" value="YidD"/>
    <property type="match status" value="1"/>
</dbReference>
<keyword evidence="1" id="KW-1003">Cell membrane</keyword>
<comment type="function">
    <text evidence="1">Could be involved in insertion of integral membrane proteins into the membrane.</text>
</comment>
<organism evidence="2 3">
    <name type="scientific">Leeia speluncae</name>
    <dbReference type="NCBI Taxonomy" id="2884804"/>
    <lineage>
        <taxon>Bacteria</taxon>
        <taxon>Pseudomonadati</taxon>
        <taxon>Pseudomonadota</taxon>
        <taxon>Betaproteobacteria</taxon>
        <taxon>Neisseriales</taxon>
        <taxon>Leeiaceae</taxon>
        <taxon>Leeia</taxon>
    </lineage>
</organism>
<comment type="caution">
    <text evidence="2">The sequence shown here is derived from an EMBL/GenBank/DDBJ whole genome shotgun (WGS) entry which is preliminary data.</text>
</comment>
<evidence type="ECO:0000313" key="2">
    <source>
        <dbReference type="EMBL" id="MCB6182965.1"/>
    </source>
</evidence>
<dbReference type="NCBIfam" id="TIGR00278">
    <property type="entry name" value="membrane protein insertion efficiency factor YidD"/>
    <property type="match status" value="1"/>
</dbReference>
<protein>
    <recommendedName>
        <fullName evidence="1">Putative membrane protein insertion efficiency factor</fullName>
    </recommendedName>
</protein>
<dbReference type="PANTHER" id="PTHR33383">
    <property type="entry name" value="MEMBRANE PROTEIN INSERTION EFFICIENCY FACTOR-RELATED"/>
    <property type="match status" value="1"/>
</dbReference>
<accession>A0ABS8D429</accession>
<comment type="subcellular location">
    <subcellularLocation>
        <location evidence="1">Cell membrane</location>
        <topology evidence="1">Peripheral membrane protein</topology>
        <orientation evidence="1">Cytoplasmic side</orientation>
    </subcellularLocation>
</comment>
<keyword evidence="3" id="KW-1185">Reference proteome</keyword>
<comment type="similarity">
    <text evidence="1">Belongs to the UPF0161 family.</text>
</comment>
<dbReference type="Proteomes" id="UP001165395">
    <property type="component" value="Unassembled WGS sequence"/>
</dbReference>
<dbReference type="RefSeq" id="WP_227179255.1">
    <property type="nucleotide sequence ID" value="NZ_JAJBZT010000002.1"/>
</dbReference>
<evidence type="ECO:0000256" key="1">
    <source>
        <dbReference type="HAMAP-Rule" id="MF_00386"/>
    </source>
</evidence>
<sequence>MTRLLLLLIRAYQLLVSSWRPATCRFYPSCSSYAQHALIKHGAIKGSWLTLKRILRCHPFSAGGHDPVP</sequence>
<name>A0ABS8D429_9NEIS</name>
<reference evidence="2" key="1">
    <citation type="submission" date="2021-10" db="EMBL/GenBank/DDBJ databases">
        <title>The complete genome sequence of Leeia sp. TBRC 13508.</title>
        <authorList>
            <person name="Charoenyingcharoen P."/>
            <person name="Yukphan P."/>
        </authorList>
    </citation>
    <scope>NUCLEOTIDE SEQUENCE</scope>
    <source>
        <strain evidence="2">TBRC 13508</strain>
    </source>
</reference>
<dbReference type="EMBL" id="JAJBZT010000002">
    <property type="protein sequence ID" value="MCB6182965.1"/>
    <property type="molecule type" value="Genomic_DNA"/>
</dbReference>
<gene>
    <name evidence="2" type="primary">yidD</name>
    <name evidence="2" type="ORF">LIN78_05310</name>
</gene>